<gene>
    <name evidence="1" type="ORF">ACFPQ6_12695</name>
</gene>
<dbReference type="Proteomes" id="UP001595979">
    <property type="component" value="Unassembled WGS sequence"/>
</dbReference>
<reference evidence="2" key="1">
    <citation type="journal article" date="2019" name="Int. J. Syst. Evol. Microbiol.">
        <title>The Global Catalogue of Microorganisms (GCM) 10K type strain sequencing project: providing services to taxonomists for standard genome sequencing and annotation.</title>
        <authorList>
            <consortium name="The Broad Institute Genomics Platform"/>
            <consortium name="The Broad Institute Genome Sequencing Center for Infectious Disease"/>
            <person name="Wu L."/>
            <person name="Ma J."/>
        </authorList>
    </citation>
    <scope>NUCLEOTIDE SEQUENCE [LARGE SCALE GENOMIC DNA]</scope>
    <source>
        <strain evidence="2">CGMCC 1.15053</strain>
    </source>
</reference>
<name>A0ABW1DLY0_9DEIO</name>
<sequence>MPDERTKAISLVTPQQDGLDEYDDARILLGRMGITSIREAKKQAIPMSPKELRLIFSREREISIRAVTPAELLPTGTEMRF</sequence>
<evidence type="ECO:0000313" key="2">
    <source>
        <dbReference type="Proteomes" id="UP001595979"/>
    </source>
</evidence>
<organism evidence="1 2">
    <name type="scientific">Deinococcus petrolearius</name>
    <dbReference type="NCBI Taxonomy" id="1751295"/>
    <lineage>
        <taxon>Bacteria</taxon>
        <taxon>Thermotogati</taxon>
        <taxon>Deinococcota</taxon>
        <taxon>Deinococci</taxon>
        <taxon>Deinococcales</taxon>
        <taxon>Deinococcaceae</taxon>
        <taxon>Deinococcus</taxon>
    </lineage>
</organism>
<dbReference type="EMBL" id="JBHSOH010000015">
    <property type="protein sequence ID" value="MFC5849167.1"/>
    <property type="molecule type" value="Genomic_DNA"/>
</dbReference>
<proteinExistence type="predicted"/>
<keyword evidence="2" id="KW-1185">Reference proteome</keyword>
<protein>
    <submittedName>
        <fullName evidence="1">Uncharacterized protein</fullName>
    </submittedName>
</protein>
<dbReference type="RefSeq" id="WP_380049971.1">
    <property type="nucleotide sequence ID" value="NZ_JBHSOH010000015.1"/>
</dbReference>
<evidence type="ECO:0000313" key="1">
    <source>
        <dbReference type="EMBL" id="MFC5849167.1"/>
    </source>
</evidence>
<comment type="caution">
    <text evidence="1">The sequence shown here is derived from an EMBL/GenBank/DDBJ whole genome shotgun (WGS) entry which is preliminary data.</text>
</comment>
<accession>A0ABW1DLY0</accession>